<organism evidence="1 2">
    <name type="scientific">Lupinus luteus</name>
    <name type="common">European yellow lupine</name>
    <dbReference type="NCBI Taxonomy" id="3873"/>
    <lineage>
        <taxon>Eukaryota</taxon>
        <taxon>Viridiplantae</taxon>
        <taxon>Streptophyta</taxon>
        <taxon>Embryophyta</taxon>
        <taxon>Tracheophyta</taxon>
        <taxon>Spermatophyta</taxon>
        <taxon>Magnoliopsida</taxon>
        <taxon>eudicotyledons</taxon>
        <taxon>Gunneridae</taxon>
        <taxon>Pentapetalae</taxon>
        <taxon>rosids</taxon>
        <taxon>fabids</taxon>
        <taxon>Fabales</taxon>
        <taxon>Fabaceae</taxon>
        <taxon>Papilionoideae</taxon>
        <taxon>50 kb inversion clade</taxon>
        <taxon>genistoids sensu lato</taxon>
        <taxon>core genistoids</taxon>
        <taxon>Genisteae</taxon>
        <taxon>Lupinus</taxon>
    </lineage>
</organism>
<dbReference type="Proteomes" id="UP001497480">
    <property type="component" value="Unassembled WGS sequence"/>
</dbReference>
<proteinExistence type="predicted"/>
<keyword evidence="2" id="KW-1185">Reference proteome</keyword>
<accession>A0AAV1XBV4</accession>
<evidence type="ECO:0000313" key="2">
    <source>
        <dbReference type="Proteomes" id="UP001497480"/>
    </source>
</evidence>
<sequence length="72" mass="8070">MVYIEFRVEFNKDYIFNITVGDGGNHEKMAIAHTDEPGNCPKPSSAKGDYMGGLCPYNFTSDSTEGKLCWDR</sequence>
<name>A0AAV1XBV4_LUPLU</name>
<gene>
    <name evidence="1" type="ORF">LLUT_LOCUS19722</name>
</gene>
<comment type="caution">
    <text evidence="1">The sequence shown here is derived from an EMBL/GenBank/DDBJ whole genome shotgun (WGS) entry which is preliminary data.</text>
</comment>
<reference evidence="1 2" key="1">
    <citation type="submission" date="2024-03" db="EMBL/GenBank/DDBJ databases">
        <authorList>
            <person name="Martinez-Hernandez J."/>
        </authorList>
    </citation>
    <scope>NUCLEOTIDE SEQUENCE [LARGE SCALE GENOMIC DNA]</scope>
</reference>
<dbReference type="EMBL" id="CAXHTB010000013">
    <property type="protein sequence ID" value="CAL0318662.1"/>
    <property type="molecule type" value="Genomic_DNA"/>
</dbReference>
<dbReference type="AlphaFoldDB" id="A0AAV1XBV4"/>
<evidence type="ECO:0000313" key="1">
    <source>
        <dbReference type="EMBL" id="CAL0318662.1"/>
    </source>
</evidence>
<protein>
    <submittedName>
        <fullName evidence="1">Uncharacterized protein</fullName>
    </submittedName>
</protein>